<dbReference type="Proteomes" id="UP001549162">
    <property type="component" value="Unassembled WGS sequence"/>
</dbReference>
<gene>
    <name evidence="2" type="ORF">ABID14_001874</name>
</gene>
<protein>
    <submittedName>
        <fullName evidence="2">Uncharacterized protein</fullName>
    </submittedName>
</protein>
<accession>A0ABV2JD86</accession>
<keyword evidence="1" id="KW-1133">Transmembrane helix</keyword>
<organism evidence="2 3">
    <name type="scientific">Peptoniphilus olsenii</name>
    <dbReference type="NCBI Taxonomy" id="411570"/>
    <lineage>
        <taxon>Bacteria</taxon>
        <taxon>Bacillati</taxon>
        <taxon>Bacillota</taxon>
        <taxon>Tissierellia</taxon>
        <taxon>Tissierellales</taxon>
        <taxon>Peptoniphilaceae</taxon>
        <taxon>Peptoniphilus</taxon>
    </lineage>
</organism>
<comment type="caution">
    <text evidence="2">The sequence shown here is derived from an EMBL/GenBank/DDBJ whole genome shotgun (WGS) entry which is preliminary data.</text>
</comment>
<reference evidence="2 3" key="1">
    <citation type="submission" date="2024-06" db="EMBL/GenBank/DDBJ databases">
        <title>Genomic Encyclopedia of Type Strains, Phase IV (KMG-IV): sequencing the most valuable type-strain genomes for metagenomic binning, comparative biology and taxonomic classification.</title>
        <authorList>
            <person name="Goeker M."/>
        </authorList>
    </citation>
    <scope>NUCLEOTIDE SEQUENCE [LARGE SCALE GENOMIC DNA]</scope>
    <source>
        <strain evidence="2 3">DSM 21460</strain>
    </source>
</reference>
<proteinExistence type="predicted"/>
<keyword evidence="1" id="KW-0472">Membrane</keyword>
<dbReference type="EMBL" id="JBEPMA010000018">
    <property type="protein sequence ID" value="MET3618236.1"/>
    <property type="molecule type" value="Genomic_DNA"/>
</dbReference>
<keyword evidence="1" id="KW-0812">Transmembrane</keyword>
<evidence type="ECO:0000313" key="3">
    <source>
        <dbReference type="Proteomes" id="UP001549162"/>
    </source>
</evidence>
<evidence type="ECO:0000256" key="1">
    <source>
        <dbReference type="SAM" id="Phobius"/>
    </source>
</evidence>
<sequence length="97" mass="11270">MMEVIKRNKFISFLIIILGISAVFLFNGFKSEIEATKVIRRYDAVSFPQYITHTTNKGLIKYRGDLKLNSDSVTKDKNIYYAEYFGVMESRGINFLK</sequence>
<name>A0ABV2JD86_9FIRM</name>
<evidence type="ECO:0000313" key="2">
    <source>
        <dbReference type="EMBL" id="MET3618236.1"/>
    </source>
</evidence>
<keyword evidence="3" id="KW-1185">Reference proteome</keyword>
<dbReference type="RefSeq" id="WP_354369362.1">
    <property type="nucleotide sequence ID" value="NZ_JBEPMA010000018.1"/>
</dbReference>
<feature type="transmembrane region" description="Helical" evidence="1">
    <location>
        <begin position="12"/>
        <end position="29"/>
    </location>
</feature>